<keyword evidence="4" id="KW-1185">Reference proteome</keyword>
<feature type="compositionally biased region" description="Basic and acidic residues" evidence="2">
    <location>
        <begin position="185"/>
        <end position="200"/>
    </location>
</feature>
<dbReference type="Pfam" id="PF22936">
    <property type="entry name" value="Pol_BBD"/>
    <property type="match status" value="1"/>
</dbReference>
<feature type="region of interest" description="Disordered" evidence="2">
    <location>
        <begin position="161"/>
        <end position="200"/>
    </location>
</feature>
<dbReference type="GeneID" id="120255419"/>
<accession>A0AB40AWQ9</accession>
<organism evidence="4 5">
    <name type="scientific">Dioscorea cayennensis subsp. rotundata</name>
    <name type="common">White Guinea yam</name>
    <name type="synonym">Dioscorea rotundata</name>
    <dbReference type="NCBI Taxonomy" id="55577"/>
    <lineage>
        <taxon>Eukaryota</taxon>
        <taxon>Viridiplantae</taxon>
        <taxon>Streptophyta</taxon>
        <taxon>Embryophyta</taxon>
        <taxon>Tracheophyta</taxon>
        <taxon>Spermatophyta</taxon>
        <taxon>Magnoliopsida</taxon>
        <taxon>Liliopsida</taxon>
        <taxon>Dioscoreales</taxon>
        <taxon>Dioscoreaceae</taxon>
        <taxon>Dioscorea</taxon>
    </lineage>
</organism>
<dbReference type="PANTHER" id="PTHR35317">
    <property type="entry name" value="OS04G0629600 PROTEIN"/>
    <property type="match status" value="1"/>
</dbReference>
<name>A0AB40AWQ9_DIOCR</name>
<feature type="domain" description="Retrovirus-related Pol polyprotein from transposon TNT 1-94-like beta-barrel" evidence="3">
    <location>
        <begin position="306"/>
        <end position="386"/>
    </location>
</feature>
<feature type="coiled-coil region" evidence="1">
    <location>
        <begin position="124"/>
        <end position="151"/>
    </location>
</feature>
<gene>
    <name evidence="5" type="primary">LOC120255419</name>
</gene>
<dbReference type="PANTHER" id="PTHR35317:SF38">
    <property type="entry name" value="RNA-DIRECTED DNA POLYMERASE"/>
    <property type="match status" value="1"/>
</dbReference>
<keyword evidence="1" id="KW-0175">Coiled coil</keyword>
<reference evidence="5" key="1">
    <citation type="submission" date="2025-08" db="UniProtKB">
        <authorList>
            <consortium name="RefSeq"/>
        </authorList>
    </citation>
    <scope>IDENTIFICATION</scope>
</reference>
<proteinExistence type="predicted"/>
<evidence type="ECO:0000256" key="1">
    <source>
        <dbReference type="SAM" id="Coils"/>
    </source>
</evidence>
<dbReference type="RefSeq" id="XP_039119179.1">
    <property type="nucleotide sequence ID" value="XM_039263245.1"/>
</dbReference>
<dbReference type="Proteomes" id="UP001515500">
    <property type="component" value="Unplaced"/>
</dbReference>
<evidence type="ECO:0000259" key="3">
    <source>
        <dbReference type="Pfam" id="PF22936"/>
    </source>
</evidence>
<sequence>MKVYMRAQGLWYAIEPIDPNEEIETRKDQMALAAIYQGISEETLLVLAEKETAKEAWEMLKTMHMGGRASRRQRSKLRINKIRALGDKVEEAYVIKKLLRVVPSKFIQIASTIEQFGNVHTMTVEEVIGSLKAHEERLRGYEDEKEEHILLTKTEWKIREESEGTSNSLRGRGGNNWRGRGRGRGNSDDRSGNEGTHQEKKFDKTKMKYYNCHYFCHYAYECRSKKKDEEAYFVEKQDDNDDEPTLLMTTHLVEKQDNDDESTLLMTEVCERLQDMKHAAEEIILHEMNIKPSVRTKEIVYGNNLWYLDLGASNHMTGSRSQFSKLDETIVGRVKFGDDSIINIQGKCTVMFQCQNGEHRLLTDVYFIPTLRSNIVSLGQLDEHGCESVIKGGYLGGRLFTRVKR</sequence>
<evidence type="ECO:0000313" key="4">
    <source>
        <dbReference type="Proteomes" id="UP001515500"/>
    </source>
</evidence>
<dbReference type="Pfam" id="PF14223">
    <property type="entry name" value="Retrotran_gag_2"/>
    <property type="match status" value="1"/>
</dbReference>
<dbReference type="InterPro" id="IPR054722">
    <property type="entry name" value="PolX-like_BBD"/>
</dbReference>
<evidence type="ECO:0000256" key="2">
    <source>
        <dbReference type="SAM" id="MobiDB-lite"/>
    </source>
</evidence>
<protein>
    <submittedName>
        <fullName evidence="5">Uncharacterized protein LOC120255419</fullName>
    </submittedName>
</protein>
<evidence type="ECO:0000313" key="5">
    <source>
        <dbReference type="RefSeq" id="XP_039119179.1"/>
    </source>
</evidence>
<dbReference type="AlphaFoldDB" id="A0AB40AWQ9"/>